<dbReference type="RefSeq" id="WP_386782983.1">
    <property type="nucleotide sequence ID" value="NZ_JBHTIC010000008.1"/>
</dbReference>
<name>A0ABW2Z8T3_9FLAO</name>
<evidence type="ECO:0000313" key="1">
    <source>
        <dbReference type="EMBL" id="MFD0762607.1"/>
    </source>
</evidence>
<protein>
    <submittedName>
        <fullName evidence="1">Alpha/beta hydrolase</fullName>
    </submittedName>
</protein>
<keyword evidence="1" id="KW-0378">Hydrolase</keyword>
<gene>
    <name evidence="1" type="ORF">ACFQZW_10975</name>
</gene>
<dbReference type="InterPro" id="IPR029058">
    <property type="entry name" value="AB_hydrolase_fold"/>
</dbReference>
<keyword evidence="2" id="KW-1185">Reference proteome</keyword>
<sequence length="219" mass="25253">MNNTKTHIYLMPGLAASPKIFNNLIFPKNKVELHYLEWILPLSEKEKLEDYAKRMSELVTEANPVLIGVSFGGILVQEISKFLRPKKIIIISSIKSSDELPKRLKLIQKTKAYKLFPAKAISNIEAFSVFAFGEFAKKRVKLYQEYLSVRDEKYLKWAVFNVLNWKQKTSPKNIIHIQGEKDHIFPIKNINNCISIPNGTHIMILTKAKRISKIITDIL</sequence>
<proteinExistence type="predicted"/>
<dbReference type="Proteomes" id="UP001597032">
    <property type="component" value="Unassembled WGS sequence"/>
</dbReference>
<evidence type="ECO:0000313" key="2">
    <source>
        <dbReference type="Proteomes" id="UP001597032"/>
    </source>
</evidence>
<dbReference type="SUPFAM" id="SSF53474">
    <property type="entry name" value="alpha/beta-Hydrolases"/>
    <property type="match status" value="1"/>
</dbReference>
<accession>A0ABW2Z8T3</accession>
<dbReference type="EMBL" id="JBHTIC010000008">
    <property type="protein sequence ID" value="MFD0762607.1"/>
    <property type="molecule type" value="Genomic_DNA"/>
</dbReference>
<reference evidence="2" key="1">
    <citation type="journal article" date="2019" name="Int. J. Syst. Evol. Microbiol.">
        <title>The Global Catalogue of Microorganisms (GCM) 10K type strain sequencing project: providing services to taxonomists for standard genome sequencing and annotation.</title>
        <authorList>
            <consortium name="The Broad Institute Genomics Platform"/>
            <consortium name="The Broad Institute Genome Sequencing Center for Infectious Disease"/>
            <person name="Wu L."/>
            <person name="Ma J."/>
        </authorList>
    </citation>
    <scope>NUCLEOTIDE SEQUENCE [LARGE SCALE GENOMIC DNA]</scope>
    <source>
        <strain evidence="2">CCUG 60022</strain>
    </source>
</reference>
<dbReference type="GO" id="GO:0016787">
    <property type="term" value="F:hydrolase activity"/>
    <property type="evidence" value="ECO:0007669"/>
    <property type="project" value="UniProtKB-KW"/>
</dbReference>
<comment type="caution">
    <text evidence="1">The sequence shown here is derived from an EMBL/GenBank/DDBJ whole genome shotgun (WGS) entry which is preliminary data.</text>
</comment>
<organism evidence="1 2">
    <name type="scientific">Lutibacter aestuarii</name>
    <dbReference type="NCBI Taxonomy" id="861111"/>
    <lineage>
        <taxon>Bacteria</taxon>
        <taxon>Pseudomonadati</taxon>
        <taxon>Bacteroidota</taxon>
        <taxon>Flavobacteriia</taxon>
        <taxon>Flavobacteriales</taxon>
        <taxon>Flavobacteriaceae</taxon>
        <taxon>Lutibacter</taxon>
    </lineage>
</organism>
<dbReference type="Gene3D" id="3.40.50.1820">
    <property type="entry name" value="alpha/beta hydrolase"/>
    <property type="match status" value="1"/>
</dbReference>